<reference evidence="1" key="1">
    <citation type="submission" date="2014-05" db="EMBL/GenBank/DDBJ databases">
        <title>The transcriptome of the halophilic microalga Tetraselmis sp. GSL018 isolated from the Great Salt Lake, Utah.</title>
        <authorList>
            <person name="Jinkerson R.E."/>
            <person name="D'Adamo S."/>
            <person name="Posewitz M.C."/>
        </authorList>
    </citation>
    <scope>NUCLEOTIDE SEQUENCE</scope>
    <source>
        <strain evidence="1">GSL018</strain>
    </source>
</reference>
<gene>
    <name evidence="1" type="ORF">TSPGSL018_29664</name>
</gene>
<dbReference type="EMBL" id="GBEZ01027125">
    <property type="protein sequence ID" value="JAC60149.1"/>
    <property type="molecule type" value="Transcribed_RNA"/>
</dbReference>
<organism evidence="1">
    <name type="scientific">Tetraselmis sp. GSL018</name>
    <dbReference type="NCBI Taxonomy" id="582737"/>
    <lineage>
        <taxon>Eukaryota</taxon>
        <taxon>Viridiplantae</taxon>
        <taxon>Chlorophyta</taxon>
        <taxon>core chlorophytes</taxon>
        <taxon>Chlorodendrophyceae</taxon>
        <taxon>Chlorodendrales</taxon>
        <taxon>Chlorodendraceae</taxon>
        <taxon>Tetraselmis</taxon>
    </lineage>
</organism>
<evidence type="ECO:0000313" key="1">
    <source>
        <dbReference type="EMBL" id="JAC60149.1"/>
    </source>
</evidence>
<protein>
    <submittedName>
        <fullName evidence="1">Uncharacterized protein</fullName>
    </submittedName>
</protein>
<proteinExistence type="predicted"/>
<sequence length="34" mass="4025">MIEEDFDLYQMIAAVQQAEVDARHCIEESERQRA</sequence>
<accession>A0A061QP21</accession>
<name>A0A061QP21_9CHLO</name>
<feature type="non-terminal residue" evidence="1">
    <location>
        <position position="34"/>
    </location>
</feature>
<dbReference type="AlphaFoldDB" id="A0A061QP21"/>